<dbReference type="InterPro" id="IPR017871">
    <property type="entry name" value="ABC_transporter-like_CS"/>
</dbReference>
<evidence type="ECO:0000256" key="4">
    <source>
        <dbReference type="ARBA" id="ARBA00022737"/>
    </source>
</evidence>
<evidence type="ECO:0000313" key="10">
    <source>
        <dbReference type="EMBL" id="NUN86929.1"/>
    </source>
</evidence>
<reference evidence="10 11" key="2">
    <citation type="submission" date="2020-07" db="EMBL/GenBank/DDBJ databases">
        <title>Bacterial metabolism rescues the inhibition of intestinal drug absorption by food and drug additives.</title>
        <authorList>
            <person name="Zou L."/>
            <person name="Spanogiannopoulos P."/>
            <person name="Chien H.-C."/>
            <person name="Pieper L.M."/>
            <person name="Cai W."/>
            <person name="Khuri N."/>
            <person name="Pottel J."/>
            <person name="Vora B."/>
            <person name="Ni Z."/>
            <person name="Tsakalozou E."/>
            <person name="Zhang W."/>
            <person name="Shoichet B.K."/>
            <person name="Giacomini K.M."/>
            <person name="Turnbaugh P.J."/>
        </authorList>
    </citation>
    <scope>NUCLEOTIDE SEQUENCE [LARGE SCALE GENOMIC DNA]</scope>
    <source>
        <strain evidence="10 11">F22</strain>
    </source>
</reference>
<dbReference type="EMBL" id="JABWDC010000036">
    <property type="protein sequence ID" value="NUN86929.1"/>
    <property type="molecule type" value="Genomic_DNA"/>
</dbReference>
<dbReference type="InterPro" id="IPR003439">
    <property type="entry name" value="ABC_transporter-like_ATP-bd"/>
</dbReference>
<dbReference type="CDD" id="cd03215">
    <property type="entry name" value="ABC_Carb_Monos_II"/>
    <property type="match status" value="1"/>
</dbReference>
<reference evidence="10 11" key="1">
    <citation type="submission" date="2020-04" db="EMBL/GenBank/DDBJ databases">
        <authorList>
            <person name="Pieper L."/>
        </authorList>
    </citation>
    <scope>NUCLEOTIDE SEQUENCE [LARGE SCALE GENOMIC DNA]</scope>
    <source>
        <strain evidence="10 11">F22</strain>
    </source>
</reference>
<dbReference type="GO" id="GO:0005886">
    <property type="term" value="C:plasma membrane"/>
    <property type="evidence" value="ECO:0007669"/>
    <property type="project" value="UniProtKB-SubCell"/>
</dbReference>
<evidence type="ECO:0000256" key="1">
    <source>
        <dbReference type="ARBA" id="ARBA00004202"/>
    </source>
</evidence>
<feature type="domain" description="ABC transporter" evidence="9">
    <location>
        <begin position="5"/>
        <end position="241"/>
    </location>
</feature>
<dbReference type="FunFam" id="3.40.50.300:FF:000127">
    <property type="entry name" value="Ribose import ATP-binding protein RbsA"/>
    <property type="match status" value="1"/>
</dbReference>
<dbReference type="PANTHER" id="PTHR43790">
    <property type="entry name" value="CARBOHYDRATE TRANSPORT ATP-BINDING PROTEIN MG119-RELATED"/>
    <property type="match status" value="1"/>
</dbReference>
<name>A0A849Y2X0_9FIRM</name>
<dbReference type="PROSITE" id="PS00211">
    <property type="entry name" value="ABC_TRANSPORTER_1"/>
    <property type="match status" value="1"/>
</dbReference>
<dbReference type="SMART" id="SM00382">
    <property type="entry name" value="AAA"/>
    <property type="match status" value="1"/>
</dbReference>
<evidence type="ECO:0000313" key="11">
    <source>
        <dbReference type="Proteomes" id="UP000554488"/>
    </source>
</evidence>
<keyword evidence="8" id="KW-0472">Membrane</keyword>
<keyword evidence="6 10" id="KW-0067">ATP-binding</keyword>
<gene>
    <name evidence="10" type="ORF">HUU93_10025</name>
</gene>
<sequence length="516" mass="57369">MKEALKMSHIMKVYPNGVMANRDVTLTVNQGEIHALSGENGAGKSTLMKILFGEEQATSGEIFINGEKVHITSPKQAIKMGIGMVHQHFMLVPSLTVVENIILGMEPKKGISIDKDYALKEVEELGRKYNLYVDPNEKIENLTVGQKQKVEILKSLFRGSKILILDEPTAVLTPQETQELFNELIKLRENGYTIIFISHKLHEIKQICNRITIIRRGETMGSYDVDKVTEQEISRLMVGRDVVLNIPKKECQPKETIVKIKDLVIKNNNGKNVVDHISFSLRAGEILGIAGVEGNGQAELIEALTGMGCYSDGSIEVNGKDIHGKNVKEIRSMKLSYIPEDRMTTGVAPHLSIMENMISDKLDSKQFFKNGFLRKKALLKYGREKVEEYQVFCNSPNTAIGSLSGGNIQKVVLARELSSDPQVIVADQPCRGVDVGAIEFIRKRLIQMRDAGSGVLLVSSDLNEILGLSDSLLVMFEGKIVAYIPDTSKLTEEELGSYMLGAKKQTQEEIKEAQHE</sequence>
<dbReference type="InterPro" id="IPR050107">
    <property type="entry name" value="ABC_carbohydrate_import_ATPase"/>
</dbReference>
<organism evidence="10 11">
    <name type="scientific">Coprococcus comes</name>
    <dbReference type="NCBI Taxonomy" id="410072"/>
    <lineage>
        <taxon>Bacteria</taxon>
        <taxon>Bacillati</taxon>
        <taxon>Bacillota</taxon>
        <taxon>Clostridia</taxon>
        <taxon>Lachnospirales</taxon>
        <taxon>Lachnospiraceae</taxon>
        <taxon>Coprococcus</taxon>
    </lineage>
</organism>
<evidence type="ECO:0000256" key="3">
    <source>
        <dbReference type="ARBA" id="ARBA00022475"/>
    </source>
</evidence>
<evidence type="ECO:0000256" key="2">
    <source>
        <dbReference type="ARBA" id="ARBA00022448"/>
    </source>
</evidence>
<keyword evidence="3" id="KW-1003">Cell membrane</keyword>
<dbReference type="GO" id="GO:0005524">
    <property type="term" value="F:ATP binding"/>
    <property type="evidence" value="ECO:0007669"/>
    <property type="project" value="UniProtKB-KW"/>
</dbReference>
<dbReference type="SUPFAM" id="SSF52540">
    <property type="entry name" value="P-loop containing nucleoside triphosphate hydrolases"/>
    <property type="match status" value="2"/>
</dbReference>
<dbReference type="PANTHER" id="PTHR43790:SF4">
    <property type="entry name" value="GUANOSINE IMPORT ATP-BINDING PROTEIN NUPO"/>
    <property type="match status" value="1"/>
</dbReference>
<keyword evidence="5" id="KW-0547">Nucleotide-binding</keyword>
<dbReference type="PROSITE" id="PS50893">
    <property type="entry name" value="ABC_TRANSPORTER_2"/>
    <property type="match status" value="2"/>
</dbReference>
<dbReference type="CDD" id="cd03216">
    <property type="entry name" value="ABC_Carb_Monos_I"/>
    <property type="match status" value="1"/>
</dbReference>
<dbReference type="AlphaFoldDB" id="A0A849Y2X0"/>
<evidence type="ECO:0000256" key="7">
    <source>
        <dbReference type="ARBA" id="ARBA00022967"/>
    </source>
</evidence>
<protein>
    <submittedName>
        <fullName evidence="10">ABC transporter ATP-binding protein</fullName>
    </submittedName>
</protein>
<evidence type="ECO:0000259" key="9">
    <source>
        <dbReference type="PROSITE" id="PS50893"/>
    </source>
</evidence>
<proteinExistence type="predicted"/>
<comment type="caution">
    <text evidence="10">The sequence shown here is derived from an EMBL/GenBank/DDBJ whole genome shotgun (WGS) entry which is preliminary data.</text>
</comment>
<keyword evidence="2" id="KW-0813">Transport</keyword>
<comment type="subcellular location">
    <subcellularLocation>
        <location evidence="1">Cell membrane</location>
        <topology evidence="1">Peripheral membrane protein</topology>
    </subcellularLocation>
</comment>
<dbReference type="GO" id="GO:0016887">
    <property type="term" value="F:ATP hydrolysis activity"/>
    <property type="evidence" value="ECO:0007669"/>
    <property type="project" value="InterPro"/>
</dbReference>
<evidence type="ECO:0000256" key="6">
    <source>
        <dbReference type="ARBA" id="ARBA00022840"/>
    </source>
</evidence>
<evidence type="ECO:0000256" key="8">
    <source>
        <dbReference type="ARBA" id="ARBA00023136"/>
    </source>
</evidence>
<accession>A0A849Y2X0</accession>
<dbReference type="Proteomes" id="UP000554488">
    <property type="component" value="Unassembled WGS sequence"/>
</dbReference>
<feature type="domain" description="ABC transporter" evidence="9">
    <location>
        <begin position="258"/>
        <end position="502"/>
    </location>
</feature>
<evidence type="ECO:0000256" key="5">
    <source>
        <dbReference type="ARBA" id="ARBA00022741"/>
    </source>
</evidence>
<dbReference type="Pfam" id="PF00005">
    <property type="entry name" value="ABC_tran"/>
    <property type="match status" value="2"/>
</dbReference>
<keyword evidence="7" id="KW-1278">Translocase</keyword>
<dbReference type="Gene3D" id="3.40.50.300">
    <property type="entry name" value="P-loop containing nucleotide triphosphate hydrolases"/>
    <property type="match status" value="2"/>
</dbReference>
<dbReference type="InterPro" id="IPR003593">
    <property type="entry name" value="AAA+_ATPase"/>
</dbReference>
<keyword evidence="4" id="KW-0677">Repeat</keyword>
<dbReference type="InterPro" id="IPR027417">
    <property type="entry name" value="P-loop_NTPase"/>
</dbReference>